<keyword evidence="1" id="KW-0175">Coiled coil</keyword>
<dbReference type="STRING" id="574566.I0YIX0"/>
<dbReference type="OrthoDB" id="2150628at2759"/>
<dbReference type="RefSeq" id="XP_005642883.1">
    <property type="nucleotide sequence ID" value="XM_005642826.1"/>
</dbReference>
<dbReference type="Proteomes" id="UP000007264">
    <property type="component" value="Unassembled WGS sequence"/>
</dbReference>
<reference evidence="2 3" key="1">
    <citation type="journal article" date="2012" name="Genome Biol.">
        <title>The genome of the polar eukaryotic microalga coccomyxa subellipsoidea reveals traits of cold adaptation.</title>
        <authorList>
            <person name="Blanc G."/>
            <person name="Agarkova I."/>
            <person name="Grimwood J."/>
            <person name="Kuo A."/>
            <person name="Brueggeman A."/>
            <person name="Dunigan D."/>
            <person name="Gurnon J."/>
            <person name="Ladunga I."/>
            <person name="Lindquist E."/>
            <person name="Lucas S."/>
            <person name="Pangilinan J."/>
            <person name="Proschold T."/>
            <person name="Salamov A."/>
            <person name="Schmutz J."/>
            <person name="Weeks D."/>
            <person name="Yamada T."/>
            <person name="Claverie J.M."/>
            <person name="Grigoriev I."/>
            <person name="Van Etten J."/>
            <person name="Lomsadze A."/>
            <person name="Borodovsky M."/>
        </authorList>
    </citation>
    <scope>NUCLEOTIDE SEQUENCE [LARGE SCALE GENOMIC DNA]</scope>
    <source>
        <strain evidence="2 3">C-169</strain>
    </source>
</reference>
<organism evidence="2 3">
    <name type="scientific">Coccomyxa subellipsoidea (strain C-169)</name>
    <name type="common">Green microalga</name>
    <dbReference type="NCBI Taxonomy" id="574566"/>
    <lineage>
        <taxon>Eukaryota</taxon>
        <taxon>Viridiplantae</taxon>
        <taxon>Chlorophyta</taxon>
        <taxon>core chlorophytes</taxon>
        <taxon>Trebouxiophyceae</taxon>
        <taxon>Trebouxiophyceae incertae sedis</taxon>
        <taxon>Coccomyxaceae</taxon>
        <taxon>Coccomyxa</taxon>
        <taxon>Coccomyxa subellipsoidea</taxon>
    </lineage>
</organism>
<evidence type="ECO:0000313" key="3">
    <source>
        <dbReference type="Proteomes" id="UP000007264"/>
    </source>
</evidence>
<dbReference type="AlphaFoldDB" id="I0YIX0"/>
<accession>I0YIX0</accession>
<dbReference type="PANTHER" id="PTHR37096:SF1">
    <property type="entry name" value="AAA+ ATPASE DOMAIN-CONTAINING PROTEIN"/>
    <property type="match status" value="1"/>
</dbReference>
<dbReference type="InterPro" id="IPR051667">
    <property type="entry name" value="Archaeal_ATPase_domain"/>
</dbReference>
<name>I0YIX0_COCSC</name>
<proteinExistence type="predicted"/>
<sequence length="354" mass="39715">MAEPRTSIPGEADPSFFVSYIDAREQRISQPADLARALQKAASNLKSRMLYAMQLGLFNLAKANFGNLTFSLDPVGKAVSGQQDRTPALAEIIQTYGELLAKFSQGRQNRRSGDARMPWPVLCIDQANQLTAWAEDDRNEQLELDALLNFFVRVTKQDKQCHVILATSDYSFLPWLSKSETLPYMKVTGGNPGLLISAAAEYNGDWESYGHQVLEAMVAANLLAYRPVSDWSRDLPPELHGERCEALVTASSAAHLYAMHILQAAGDFGALPEGQGSEVSGAVPSPDPEMAPVMAALQTVELQIDRIEQKEEKLESEKPEFWREDLRQLRREEEQLRRKKEQLREEELLLLRNQ</sequence>
<dbReference type="EMBL" id="AGSI01000024">
    <property type="protein sequence ID" value="EIE18339.1"/>
    <property type="molecule type" value="Genomic_DNA"/>
</dbReference>
<gene>
    <name evidence="2" type="ORF">COCSUDRAFT_60307</name>
</gene>
<feature type="coiled-coil region" evidence="1">
    <location>
        <begin position="297"/>
        <end position="353"/>
    </location>
</feature>
<comment type="caution">
    <text evidence="2">The sequence shown here is derived from an EMBL/GenBank/DDBJ whole genome shotgun (WGS) entry which is preliminary data.</text>
</comment>
<evidence type="ECO:0000256" key="1">
    <source>
        <dbReference type="SAM" id="Coils"/>
    </source>
</evidence>
<protein>
    <submittedName>
        <fullName evidence="2">Uncharacterized protein</fullName>
    </submittedName>
</protein>
<keyword evidence="3" id="KW-1185">Reference proteome</keyword>
<dbReference type="KEGG" id="csl:COCSUDRAFT_60307"/>
<evidence type="ECO:0000313" key="2">
    <source>
        <dbReference type="EMBL" id="EIE18339.1"/>
    </source>
</evidence>
<dbReference type="GeneID" id="17036364"/>
<dbReference type="PANTHER" id="PTHR37096">
    <property type="entry name" value="YALI0E33429P"/>
    <property type="match status" value="1"/>
</dbReference>